<feature type="transmembrane region" description="Helical" evidence="1">
    <location>
        <begin position="275"/>
        <end position="295"/>
    </location>
</feature>
<evidence type="ECO:0000313" key="3">
    <source>
        <dbReference type="Proteomes" id="UP000715441"/>
    </source>
</evidence>
<feature type="transmembrane region" description="Helical" evidence="1">
    <location>
        <begin position="639"/>
        <end position="660"/>
    </location>
</feature>
<keyword evidence="1" id="KW-0812">Transmembrane</keyword>
<keyword evidence="3" id="KW-1185">Reference proteome</keyword>
<keyword evidence="1" id="KW-0472">Membrane</keyword>
<sequence>MRLPRPRKPTRRGLAAAVGLLLAAAFLGLGLAQVRVETTVGSFLPADDPASAQLEDFARAFGGDPVVVLLESPQAAQLLDQSHLGPLLGLEGRLSTLPAVATVYGPATVLNQIAGQTQNLLAELSGRRDAVRQQGPRALQEFDARYGPLLVQAMPAGLPTLHNPAFVNSVVFDGNGRPRSQWRFVVPNDHSVAILIRPAQGLDETATARLTDGVRNTVDAAHLPDAKVTVSGVPVLATALSGQVRREVPLIGIAALLAVGACFLVVPWTRRRRRLLPVATTVIAIGMTLAVFGWLDHPLSLGVVAFLSVLLGVGSYYPTYLAHQARRRVVLVVAAGTSASFVTLVLSPLPFVRDLGMSLSMGVLFAVGLGLLAVRLAGPGAATPAAPVPSPPAAAPRGLRFAGVIALTALAVLGWAGLSSFPLETNIENFADGLPALSDARYAESVIGSSGEADVVLTGNNVLSPEAITWMRQAQDGIVAGFGDRARPAISPSSLLGFLGPQPSAEQVSAGVRLLPPYLSGAVFRSDLKMAQLSFGVHMDNIGELRRLRDQMLAGLPPVPAGYHAELTGLPMAAVRGDELVSGQRVLSNVAGIVAAGVVLGIGLRRRGDALRAVVAAAIATGLGLLVLAVTGVPLSPVTAALGSLTAAVGCEFTVVLAAAARSGDRSLRRSVLLATASSAVGYGVLALSGLAVVRDFGILLACSVVLALGSAAGVVWATVRPGSSAAPESALSEEEPDMLAEVTS</sequence>
<evidence type="ECO:0000313" key="2">
    <source>
        <dbReference type="EMBL" id="NKQ57733.1"/>
    </source>
</evidence>
<feature type="transmembrane region" description="Helical" evidence="1">
    <location>
        <begin position="398"/>
        <end position="418"/>
    </location>
</feature>
<gene>
    <name evidence="2" type="ORF">HFP15_33215</name>
</gene>
<dbReference type="RefSeq" id="WP_168520890.1">
    <property type="nucleotide sequence ID" value="NZ_JAAXLS010000041.1"/>
</dbReference>
<feature type="transmembrane region" description="Helical" evidence="1">
    <location>
        <begin position="672"/>
        <end position="693"/>
    </location>
</feature>
<proteinExistence type="predicted"/>
<keyword evidence="1" id="KW-1133">Transmembrane helix</keyword>
<organism evidence="2 3">
    <name type="scientific">Amycolatopsis acididurans</name>
    <dbReference type="NCBI Taxonomy" id="2724524"/>
    <lineage>
        <taxon>Bacteria</taxon>
        <taxon>Bacillati</taxon>
        <taxon>Actinomycetota</taxon>
        <taxon>Actinomycetes</taxon>
        <taxon>Pseudonocardiales</taxon>
        <taxon>Pseudonocardiaceae</taxon>
        <taxon>Amycolatopsis</taxon>
    </lineage>
</organism>
<evidence type="ECO:0000256" key="1">
    <source>
        <dbReference type="SAM" id="Phobius"/>
    </source>
</evidence>
<dbReference type="PANTHER" id="PTHR33406">
    <property type="entry name" value="MEMBRANE PROTEIN MJ1562-RELATED"/>
    <property type="match status" value="1"/>
</dbReference>
<feature type="transmembrane region" description="Helical" evidence="1">
    <location>
        <begin position="301"/>
        <end position="317"/>
    </location>
</feature>
<dbReference type="InterPro" id="IPR050545">
    <property type="entry name" value="Mycobact_MmpL"/>
</dbReference>
<feature type="transmembrane region" description="Helical" evidence="1">
    <location>
        <begin position="699"/>
        <end position="720"/>
    </location>
</feature>
<dbReference type="EMBL" id="JAAXLS010000041">
    <property type="protein sequence ID" value="NKQ57733.1"/>
    <property type="molecule type" value="Genomic_DNA"/>
</dbReference>
<feature type="transmembrane region" description="Helical" evidence="1">
    <location>
        <begin position="355"/>
        <end position="377"/>
    </location>
</feature>
<protein>
    <submittedName>
        <fullName evidence="2">RND transporter</fullName>
    </submittedName>
</protein>
<accession>A0ABX1JD65</accession>
<reference evidence="2 3" key="1">
    <citation type="submission" date="2020-04" db="EMBL/GenBank/DDBJ databases">
        <title>Novel species.</title>
        <authorList>
            <person name="Teo W.F.A."/>
            <person name="Lipun K."/>
            <person name="Srisuk N."/>
            <person name="Duangmal K."/>
        </authorList>
    </citation>
    <scope>NUCLEOTIDE SEQUENCE [LARGE SCALE GENOMIC DNA]</scope>
    <source>
        <strain evidence="2 3">K13G38</strain>
    </source>
</reference>
<dbReference type="SUPFAM" id="SSF82866">
    <property type="entry name" value="Multidrug efflux transporter AcrB transmembrane domain"/>
    <property type="match status" value="2"/>
</dbReference>
<feature type="transmembrane region" description="Helical" evidence="1">
    <location>
        <begin position="586"/>
        <end position="604"/>
    </location>
</feature>
<feature type="transmembrane region" description="Helical" evidence="1">
    <location>
        <begin position="248"/>
        <end position="268"/>
    </location>
</feature>
<dbReference type="Proteomes" id="UP000715441">
    <property type="component" value="Unassembled WGS sequence"/>
</dbReference>
<comment type="caution">
    <text evidence="2">The sequence shown here is derived from an EMBL/GenBank/DDBJ whole genome shotgun (WGS) entry which is preliminary data.</text>
</comment>
<feature type="transmembrane region" description="Helical" evidence="1">
    <location>
        <begin position="329"/>
        <end position="349"/>
    </location>
</feature>
<dbReference type="PANTHER" id="PTHR33406:SF13">
    <property type="entry name" value="MEMBRANE PROTEIN YDFJ"/>
    <property type="match status" value="1"/>
</dbReference>
<name>A0ABX1JD65_9PSEU</name>
<feature type="transmembrane region" description="Helical" evidence="1">
    <location>
        <begin position="611"/>
        <end position="633"/>
    </location>
</feature>